<dbReference type="EMBL" id="CP060635">
    <property type="protein sequence ID" value="QNM07770.1"/>
    <property type="molecule type" value="Genomic_DNA"/>
</dbReference>
<dbReference type="PANTHER" id="PTHR38659:SF2">
    <property type="entry name" value="HDIG DOMAIN PROTEIN"/>
    <property type="match status" value="1"/>
</dbReference>
<keyword evidence="3" id="KW-1185">Reference proteome</keyword>
<sequence length="190" mass="21531">MKTLKREEAWNLLTEYNKTAALQKHALAVEAAMRHFAKLKGEDEELWGVVGLLHDLDYEMFPEEHCKKAEEIMKARDIDEFYIHGVCSHGYGICSDVKPESEMEKVLFTIDELTGLINALCIMRPSKSVLDLEVKSLKKKFKDKHFAAGVDRQTVLNGCEMLGMPLEEVMKETIEGMKENAEAIGLKGNL</sequence>
<evidence type="ECO:0000313" key="3">
    <source>
        <dbReference type="Proteomes" id="UP000515860"/>
    </source>
</evidence>
<dbReference type="Pfam" id="PF01966">
    <property type="entry name" value="HD"/>
    <property type="match status" value="1"/>
</dbReference>
<proteinExistence type="predicted"/>
<dbReference type="Proteomes" id="UP000515860">
    <property type="component" value="Chromosome"/>
</dbReference>
<reference evidence="2 3" key="1">
    <citation type="submission" date="2020-08" db="EMBL/GenBank/DDBJ databases">
        <authorList>
            <person name="Liu C."/>
            <person name="Sun Q."/>
        </authorList>
    </citation>
    <scope>NUCLEOTIDE SEQUENCE [LARGE SCALE GENOMIC DNA]</scope>
    <source>
        <strain evidence="2 3">NSJ-29</strain>
    </source>
</reference>
<dbReference type="InterPro" id="IPR006674">
    <property type="entry name" value="HD_domain"/>
</dbReference>
<dbReference type="SUPFAM" id="SSF109604">
    <property type="entry name" value="HD-domain/PDEase-like"/>
    <property type="match status" value="1"/>
</dbReference>
<keyword evidence="2" id="KW-0378">Hydrolase</keyword>
<organism evidence="2 3">
    <name type="scientific">Wansuia hejianensis</name>
    <dbReference type="NCBI Taxonomy" id="2763667"/>
    <lineage>
        <taxon>Bacteria</taxon>
        <taxon>Bacillati</taxon>
        <taxon>Bacillota</taxon>
        <taxon>Clostridia</taxon>
        <taxon>Lachnospirales</taxon>
        <taxon>Lachnospiraceae</taxon>
        <taxon>Wansuia</taxon>
    </lineage>
</organism>
<dbReference type="Gene3D" id="1.10.3210.10">
    <property type="entry name" value="Hypothetical protein af1432"/>
    <property type="match status" value="1"/>
</dbReference>
<gene>
    <name evidence="2" type="ORF">H9Q79_12715</name>
</gene>
<dbReference type="RefSeq" id="WP_118648800.1">
    <property type="nucleotide sequence ID" value="NZ_CP060635.1"/>
</dbReference>
<dbReference type="PANTHER" id="PTHR38659">
    <property type="entry name" value="METAL-DEPENDENT PHOSPHOHYDROLASE"/>
    <property type="match status" value="1"/>
</dbReference>
<dbReference type="AlphaFoldDB" id="A0A7G9GAD8"/>
<dbReference type="GO" id="GO:0016787">
    <property type="term" value="F:hydrolase activity"/>
    <property type="evidence" value="ECO:0007669"/>
    <property type="project" value="UniProtKB-KW"/>
</dbReference>
<evidence type="ECO:0000313" key="2">
    <source>
        <dbReference type="EMBL" id="QNM07770.1"/>
    </source>
</evidence>
<dbReference type="KEGG" id="whj:H9Q79_12715"/>
<feature type="domain" description="HD" evidence="1">
    <location>
        <begin position="24"/>
        <end position="93"/>
    </location>
</feature>
<protein>
    <submittedName>
        <fullName evidence="2">Hydrolase</fullName>
    </submittedName>
</protein>
<accession>A0A7G9GAD8</accession>
<evidence type="ECO:0000259" key="1">
    <source>
        <dbReference type="Pfam" id="PF01966"/>
    </source>
</evidence>
<name>A0A7G9GAD8_9FIRM</name>